<gene>
    <name evidence="4" type="ORF">FCALED_LOCUS15937</name>
</gene>
<dbReference type="Pfam" id="PF08513">
    <property type="entry name" value="LisH"/>
    <property type="match status" value="1"/>
</dbReference>
<evidence type="ECO:0000256" key="2">
    <source>
        <dbReference type="ARBA" id="ARBA00023242"/>
    </source>
</evidence>
<keyword evidence="5" id="KW-1185">Reference proteome</keyword>
<dbReference type="EMBL" id="CAJVPQ010016428">
    <property type="protein sequence ID" value="CAG8745646.1"/>
    <property type="molecule type" value="Genomic_DNA"/>
</dbReference>
<dbReference type="InterPro" id="IPR037264">
    <property type="entry name" value="TFIID_NTD2_sf"/>
</dbReference>
<name>A0A9N9NN37_9GLOM</name>
<evidence type="ECO:0000259" key="3">
    <source>
        <dbReference type="Pfam" id="PF04494"/>
    </source>
</evidence>
<dbReference type="Proteomes" id="UP000789570">
    <property type="component" value="Unassembled WGS sequence"/>
</dbReference>
<dbReference type="InterPro" id="IPR006594">
    <property type="entry name" value="LisH"/>
</dbReference>
<comment type="caution">
    <text evidence="4">The sequence shown here is derived from an EMBL/GenBank/DDBJ whole genome shotgun (WGS) entry which is preliminary data.</text>
</comment>
<dbReference type="GO" id="GO:0005669">
    <property type="term" value="C:transcription factor TFIID complex"/>
    <property type="evidence" value="ECO:0007669"/>
    <property type="project" value="TreeGrafter"/>
</dbReference>
<dbReference type="InterPro" id="IPR007582">
    <property type="entry name" value="TFIID_NTD2"/>
</dbReference>
<dbReference type="PANTHER" id="PTHR19879:SF1">
    <property type="entry name" value="CANNONBALL-RELATED"/>
    <property type="match status" value="1"/>
</dbReference>
<dbReference type="AlphaFoldDB" id="A0A9N9NN37"/>
<comment type="subcellular location">
    <subcellularLocation>
        <location evidence="1">Nucleus</location>
    </subcellularLocation>
</comment>
<evidence type="ECO:0000256" key="1">
    <source>
        <dbReference type="ARBA" id="ARBA00004123"/>
    </source>
</evidence>
<organism evidence="4 5">
    <name type="scientific">Funneliformis caledonium</name>
    <dbReference type="NCBI Taxonomy" id="1117310"/>
    <lineage>
        <taxon>Eukaryota</taxon>
        <taxon>Fungi</taxon>
        <taxon>Fungi incertae sedis</taxon>
        <taxon>Mucoromycota</taxon>
        <taxon>Glomeromycotina</taxon>
        <taxon>Glomeromycetes</taxon>
        <taxon>Glomerales</taxon>
        <taxon>Glomeraceae</taxon>
        <taxon>Funneliformis</taxon>
    </lineage>
</organism>
<proteinExistence type="predicted"/>
<dbReference type="Pfam" id="PF04494">
    <property type="entry name" value="TFIID_NTD2"/>
    <property type="match status" value="1"/>
</dbReference>
<dbReference type="GO" id="GO:0006367">
    <property type="term" value="P:transcription initiation at RNA polymerase II promoter"/>
    <property type="evidence" value="ECO:0007669"/>
    <property type="project" value="TreeGrafter"/>
</dbReference>
<feature type="domain" description="TFIID subunit TAF5 NTD2" evidence="3">
    <location>
        <begin position="70"/>
        <end position="197"/>
    </location>
</feature>
<dbReference type="CDD" id="cd08044">
    <property type="entry name" value="TAF5_NTD2"/>
    <property type="match status" value="1"/>
</dbReference>
<feature type="non-terminal residue" evidence="4">
    <location>
        <position position="1"/>
    </location>
</feature>
<dbReference type="PANTHER" id="PTHR19879">
    <property type="entry name" value="TRANSCRIPTION INITIATION FACTOR TFIID"/>
    <property type="match status" value="1"/>
</dbReference>
<evidence type="ECO:0000313" key="5">
    <source>
        <dbReference type="Proteomes" id="UP000789570"/>
    </source>
</evidence>
<dbReference type="OrthoDB" id="2152048at2759"/>
<evidence type="ECO:0000313" key="4">
    <source>
        <dbReference type="EMBL" id="CAG8745646.1"/>
    </source>
</evidence>
<dbReference type="Gene3D" id="1.25.40.500">
    <property type="entry name" value="TFIID subunit TAF5, NTD2 domain"/>
    <property type="match status" value="1"/>
</dbReference>
<sequence length="266" mass="31426">MATNQNNSPLNNKNPEPLILSYLVHKGYKQTEAMFRQESIRNHSMDQNNIEIPTPNFFNYSNYSAYSNINPDIYKQSYSGLKAWIEQSLDKFKDELQRVLWPIFVNSYLELVLKGFPDQATDFFNAYQSDHVIHVKELNTMRVITQPYHVHENEFAQNFRSRKYLVKMCKTSYEIFLDFLQVDNNSSFLLRLVNQYLNIEVKAGGFGVSHTDIGAPIYSSYELDEYNKQEVQLGYMQMDPELREELERELREQDGIRQRQIEEANQ</sequence>
<reference evidence="4" key="1">
    <citation type="submission" date="2021-06" db="EMBL/GenBank/DDBJ databases">
        <authorList>
            <person name="Kallberg Y."/>
            <person name="Tangrot J."/>
            <person name="Rosling A."/>
        </authorList>
    </citation>
    <scope>NUCLEOTIDE SEQUENCE</scope>
    <source>
        <strain evidence="4">UK204</strain>
    </source>
</reference>
<accession>A0A9N9NN37</accession>
<dbReference type="SUPFAM" id="SSF160897">
    <property type="entry name" value="Taf5 N-terminal domain-like"/>
    <property type="match status" value="1"/>
</dbReference>
<dbReference type="PROSITE" id="PS50896">
    <property type="entry name" value="LISH"/>
    <property type="match status" value="1"/>
</dbReference>
<protein>
    <submittedName>
        <fullName evidence="4">10729_t:CDS:1</fullName>
    </submittedName>
</protein>
<keyword evidence="2" id="KW-0539">Nucleus</keyword>
<dbReference type="GO" id="GO:0016251">
    <property type="term" value="F:RNA polymerase II general transcription initiation factor activity"/>
    <property type="evidence" value="ECO:0007669"/>
    <property type="project" value="TreeGrafter"/>
</dbReference>